<comment type="similarity">
    <text evidence="1 4">Belongs to the UDP-glycosyltransferase family.</text>
</comment>
<dbReference type="OrthoDB" id="5835829at2759"/>
<evidence type="ECO:0000256" key="2">
    <source>
        <dbReference type="ARBA" id="ARBA00022676"/>
    </source>
</evidence>
<reference evidence="7" key="1">
    <citation type="submission" date="2025-08" db="UniProtKB">
        <authorList>
            <consortium name="RefSeq"/>
        </authorList>
    </citation>
    <scope>IDENTIFICATION</scope>
    <source>
        <tissue evidence="7">Whole organism</tissue>
    </source>
</reference>
<keyword evidence="5" id="KW-0812">Transmembrane</keyword>
<dbReference type="PANTHER" id="PTHR48043:SF159">
    <property type="entry name" value="EG:EG0003.4 PROTEIN-RELATED"/>
    <property type="match status" value="1"/>
</dbReference>
<dbReference type="Gene3D" id="3.40.50.2000">
    <property type="entry name" value="Glycogen Phosphorylase B"/>
    <property type="match status" value="2"/>
</dbReference>
<dbReference type="PROSITE" id="PS00375">
    <property type="entry name" value="UDPGT"/>
    <property type="match status" value="1"/>
</dbReference>
<evidence type="ECO:0000256" key="3">
    <source>
        <dbReference type="ARBA" id="ARBA00022679"/>
    </source>
</evidence>
<organism evidence="6 7">
    <name type="scientific">Hyalella azteca</name>
    <name type="common">Amphipod</name>
    <dbReference type="NCBI Taxonomy" id="294128"/>
    <lineage>
        <taxon>Eukaryota</taxon>
        <taxon>Metazoa</taxon>
        <taxon>Ecdysozoa</taxon>
        <taxon>Arthropoda</taxon>
        <taxon>Crustacea</taxon>
        <taxon>Multicrustacea</taxon>
        <taxon>Malacostraca</taxon>
        <taxon>Eumalacostraca</taxon>
        <taxon>Peracarida</taxon>
        <taxon>Amphipoda</taxon>
        <taxon>Senticaudata</taxon>
        <taxon>Talitrida</taxon>
        <taxon>Talitroidea</taxon>
        <taxon>Hyalellidae</taxon>
        <taxon>Hyalella</taxon>
    </lineage>
</organism>
<dbReference type="InterPro" id="IPR002213">
    <property type="entry name" value="UDP_glucos_trans"/>
</dbReference>
<keyword evidence="5" id="KW-0472">Membrane</keyword>
<keyword evidence="3 4" id="KW-0808">Transferase</keyword>
<dbReference type="EC" id="2.4.1.17" evidence="5"/>
<dbReference type="KEGG" id="hazt:108675455"/>
<dbReference type="Pfam" id="PF00201">
    <property type="entry name" value="UDPGT"/>
    <property type="match status" value="1"/>
</dbReference>
<dbReference type="RefSeq" id="XP_018018964.1">
    <property type="nucleotide sequence ID" value="XM_018163475.2"/>
</dbReference>
<dbReference type="CDD" id="cd03784">
    <property type="entry name" value="GT1_Gtf-like"/>
    <property type="match status" value="1"/>
</dbReference>
<evidence type="ECO:0000256" key="1">
    <source>
        <dbReference type="ARBA" id="ARBA00009995"/>
    </source>
</evidence>
<feature type="transmembrane region" description="Helical" evidence="5">
    <location>
        <begin position="490"/>
        <end position="511"/>
    </location>
</feature>
<dbReference type="GO" id="GO:0016020">
    <property type="term" value="C:membrane"/>
    <property type="evidence" value="ECO:0007669"/>
    <property type="project" value="UniProtKB-SubCell"/>
</dbReference>
<comment type="subcellular location">
    <subcellularLocation>
        <location evidence="5">Membrane</location>
        <topology evidence="5">Single-pass membrane protein</topology>
    </subcellularLocation>
</comment>
<sequence length="532" mass="60497">MYIRTLKPCNHLRMIRMACVQLLVVAGLVAMALPPAVAALPPPERPYKILMLLPVSSRSHRNVFMPLATALTERGHQVTMVSNSPLTEERPGLTHFENPLPHFKMDTINTFEMMDNMEEMFKLFNERLPLIAREIYDVPVIRDLYQRRKEFDLVILSSLFNEVMLPFTHNHTFITISTSGLDPVTSSVMGNTLNPAYVPNGLEVYKPLTTLGRWKNLIMTIVFAFTFGKSLQAPIQAEIEKRFPELPSFSELERNLSLTLMNSHFSTGLTVPLLPNQVEVGGLHIEPTKALPKNLLDFLSGTTPVVYMSLGSVTRSSAMRQEHKDIFFRAFAKIPYKVLWKFEEEPQEKLNNLLVQKWMPQQDILAHPNVKVFISHCGLLGSLEALYFGTPILGLPVFADQPKNAESHELAGVGRKILWPDLTEELLISAIEDLINNPRYEENVQAISASMKDRPMRAVDTAVYWTEYVIRHQGALHLRSPERDLTWVELLYLDLLVVIHIILVFIYVVIIKLTSLCFGGKDRDGKSKTKKE</sequence>
<evidence type="ECO:0000256" key="4">
    <source>
        <dbReference type="RuleBase" id="RU003718"/>
    </source>
</evidence>
<proteinExistence type="inferred from homology"/>
<dbReference type="InterPro" id="IPR050271">
    <property type="entry name" value="UDP-glycosyltransferase"/>
</dbReference>
<evidence type="ECO:0000313" key="7">
    <source>
        <dbReference type="RefSeq" id="XP_018018964.1"/>
    </source>
</evidence>
<dbReference type="FunFam" id="3.40.50.2000:FF:000050">
    <property type="entry name" value="UDP-glucuronosyltransferase"/>
    <property type="match status" value="1"/>
</dbReference>
<keyword evidence="6" id="KW-1185">Reference proteome</keyword>
<keyword evidence="2 4" id="KW-0328">Glycosyltransferase</keyword>
<dbReference type="GO" id="GO:0015020">
    <property type="term" value="F:glucuronosyltransferase activity"/>
    <property type="evidence" value="ECO:0007669"/>
    <property type="project" value="UniProtKB-EC"/>
</dbReference>
<dbReference type="GeneID" id="108675455"/>
<evidence type="ECO:0000313" key="6">
    <source>
        <dbReference type="Proteomes" id="UP000694843"/>
    </source>
</evidence>
<accession>A0A8B7NYS1</accession>
<dbReference type="AlphaFoldDB" id="A0A8B7NYS1"/>
<name>A0A8B7NYS1_HYAAZ</name>
<comment type="catalytic activity">
    <reaction evidence="5">
        <text>glucuronate acceptor + UDP-alpha-D-glucuronate = acceptor beta-D-glucuronoside + UDP + H(+)</text>
        <dbReference type="Rhea" id="RHEA:21032"/>
        <dbReference type="ChEBI" id="CHEBI:15378"/>
        <dbReference type="ChEBI" id="CHEBI:58052"/>
        <dbReference type="ChEBI" id="CHEBI:58223"/>
        <dbReference type="ChEBI" id="CHEBI:132367"/>
        <dbReference type="ChEBI" id="CHEBI:132368"/>
        <dbReference type="EC" id="2.4.1.17"/>
    </reaction>
</comment>
<gene>
    <name evidence="7" type="primary">LOC108675455</name>
</gene>
<protein>
    <recommendedName>
        <fullName evidence="5">UDP-glucuronosyltransferase</fullName>
        <ecNumber evidence="5">2.4.1.17</ecNumber>
    </recommendedName>
</protein>
<dbReference type="SUPFAM" id="SSF53756">
    <property type="entry name" value="UDP-Glycosyltransferase/glycogen phosphorylase"/>
    <property type="match status" value="1"/>
</dbReference>
<dbReference type="Proteomes" id="UP000694843">
    <property type="component" value="Unplaced"/>
</dbReference>
<dbReference type="InterPro" id="IPR035595">
    <property type="entry name" value="UDP_glycos_trans_CS"/>
</dbReference>
<evidence type="ECO:0000256" key="5">
    <source>
        <dbReference type="RuleBase" id="RU362059"/>
    </source>
</evidence>
<dbReference type="PANTHER" id="PTHR48043">
    <property type="entry name" value="EG:EG0003.4 PROTEIN-RELATED"/>
    <property type="match status" value="1"/>
</dbReference>
<keyword evidence="5" id="KW-1133">Transmembrane helix</keyword>